<dbReference type="SUPFAM" id="SSF54909">
    <property type="entry name" value="Dimeric alpha+beta barrel"/>
    <property type="match status" value="1"/>
</dbReference>
<name>A0AAU7U6K0_9DEIO</name>
<dbReference type="RefSeq" id="WP_350242190.1">
    <property type="nucleotide sequence ID" value="NZ_CP158298.1"/>
</dbReference>
<feature type="domain" description="DUF3291" evidence="1">
    <location>
        <begin position="3"/>
        <end position="101"/>
    </location>
</feature>
<geneLocation type="plasmid" evidence="2">
    <name>pDson03</name>
</geneLocation>
<evidence type="ECO:0000259" key="1">
    <source>
        <dbReference type="Pfam" id="PF11695"/>
    </source>
</evidence>
<sequence>MQLAQVNIARFHHPLAAPEVDEFRAGLDPVNALADRAPGFVWRLQDDTGNAPALGSLDDPRLIVNLSVGESPAALRDFTDSGRHLAFLKRRRAWFMRPRHPSRGARVSLSFDG</sequence>
<protein>
    <submittedName>
        <fullName evidence="2">DUF3291 domain-containing protein</fullName>
    </submittedName>
</protein>
<keyword evidence="2" id="KW-0614">Plasmid</keyword>
<dbReference type="EMBL" id="CP158298">
    <property type="protein sequence ID" value="XBV84152.1"/>
    <property type="molecule type" value="Genomic_DNA"/>
</dbReference>
<proteinExistence type="predicted"/>
<reference evidence="2" key="1">
    <citation type="submission" date="2024-06" db="EMBL/GenBank/DDBJ databases">
        <title>Draft Genome Sequence of Deinococcus sonorensis Type Strain KR-87, a Biofilm Producing Representative of the Genus Deinococcus.</title>
        <authorList>
            <person name="Boren L.S."/>
            <person name="Grosso R.A."/>
            <person name="Hugenberg-Cox A.N."/>
            <person name="Hill J.T.E."/>
            <person name="Albert C.M."/>
            <person name="Tuohy J.M."/>
        </authorList>
    </citation>
    <scope>NUCLEOTIDE SEQUENCE</scope>
    <source>
        <strain evidence="2">KR-87</strain>
        <plasmid evidence="2">pDson03</plasmid>
    </source>
</reference>
<dbReference type="Pfam" id="PF11695">
    <property type="entry name" value="DUF3291"/>
    <property type="match status" value="1"/>
</dbReference>
<dbReference type="InterPro" id="IPR021708">
    <property type="entry name" value="DUF3291"/>
</dbReference>
<dbReference type="KEGG" id="dsc:ABOD76_03600"/>
<gene>
    <name evidence="2" type="ORF">ABOD76_03600</name>
</gene>
<dbReference type="InterPro" id="IPR011008">
    <property type="entry name" value="Dimeric_a/b-barrel"/>
</dbReference>
<organism evidence="2">
    <name type="scientific">Deinococcus sonorensis KR-87</name>
    <dbReference type="NCBI Taxonomy" id="694439"/>
    <lineage>
        <taxon>Bacteria</taxon>
        <taxon>Thermotogati</taxon>
        <taxon>Deinococcota</taxon>
        <taxon>Deinococci</taxon>
        <taxon>Deinococcales</taxon>
        <taxon>Deinococcaceae</taxon>
        <taxon>Deinococcus</taxon>
    </lineage>
</organism>
<dbReference type="AlphaFoldDB" id="A0AAU7U6K0"/>
<accession>A0AAU7U6K0</accession>
<evidence type="ECO:0000313" key="2">
    <source>
        <dbReference type="EMBL" id="XBV84152.1"/>
    </source>
</evidence>